<dbReference type="InterPro" id="IPR011009">
    <property type="entry name" value="Kinase-like_dom_sf"/>
</dbReference>
<evidence type="ECO:0000256" key="5">
    <source>
        <dbReference type="ARBA" id="ARBA00022777"/>
    </source>
</evidence>
<dbReference type="SUPFAM" id="SSF56112">
    <property type="entry name" value="Protein kinase-like (PK-like)"/>
    <property type="match status" value="1"/>
</dbReference>
<evidence type="ECO:0000256" key="3">
    <source>
        <dbReference type="ARBA" id="ARBA00022679"/>
    </source>
</evidence>
<dbReference type="STRING" id="313628.LNTAR_14887"/>
<dbReference type="InterPro" id="IPR000719">
    <property type="entry name" value="Prot_kinase_dom"/>
</dbReference>
<organism evidence="10 11">
    <name type="scientific">Lentisphaera araneosa HTCC2155</name>
    <dbReference type="NCBI Taxonomy" id="313628"/>
    <lineage>
        <taxon>Bacteria</taxon>
        <taxon>Pseudomonadati</taxon>
        <taxon>Lentisphaerota</taxon>
        <taxon>Lentisphaeria</taxon>
        <taxon>Lentisphaerales</taxon>
        <taxon>Lentisphaeraceae</taxon>
        <taxon>Lentisphaera</taxon>
    </lineage>
</organism>
<dbReference type="AlphaFoldDB" id="A6DHM9"/>
<dbReference type="InterPro" id="IPR017441">
    <property type="entry name" value="Protein_kinase_ATP_BS"/>
</dbReference>
<reference evidence="10 11" key="1">
    <citation type="journal article" date="2010" name="J. Bacteriol.">
        <title>Genome sequence of Lentisphaera araneosa HTCC2155T, the type species of the order Lentisphaerales in the phylum Lentisphaerae.</title>
        <authorList>
            <person name="Thrash J.C."/>
            <person name="Cho J.C."/>
            <person name="Vergin K.L."/>
            <person name="Morris R.M."/>
            <person name="Giovannoni S.J."/>
        </authorList>
    </citation>
    <scope>NUCLEOTIDE SEQUENCE [LARGE SCALE GENOMIC DNA]</scope>
    <source>
        <strain evidence="10 11">HTCC2155</strain>
    </source>
</reference>
<evidence type="ECO:0000256" key="8">
    <source>
        <dbReference type="SAM" id="MobiDB-lite"/>
    </source>
</evidence>
<evidence type="ECO:0000256" key="1">
    <source>
        <dbReference type="ARBA" id="ARBA00010886"/>
    </source>
</evidence>
<keyword evidence="6 7" id="KW-0067">ATP-binding</keyword>
<feature type="compositionally biased region" description="Basic and acidic residues" evidence="8">
    <location>
        <begin position="403"/>
        <end position="419"/>
    </location>
</feature>
<comment type="caution">
    <text evidence="10">The sequence shown here is derived from an EMBL/GenBank/DDBJ whole genome shotgun (WGS) entry which is preliminary data.</text>
</comment>
<keyword evidence="10" id="KW-0723">Serine/threonine-protein kinase</keyword>
<evidence type="ECO:0000256" key="6">
    <source>
        <dbReference type="ARBA" id="ARBA00022840"/>
    </source>
</evidence>
<dbReference type="CDD" id="cd14014">
    <property type="entry name" value="STKc_PknB_like"/>
    <property type="match status" value="1"/>
</dbReference>
<dbReference type="PROSITE" id="PS00108">
    <property type="entry name" value="PROTEIN_KINASE_ST"/>
    <property type="match status" value="1"/>
</dbReference>
<dbReference type="eggNOG" id="COG0515">
    <property type="taxonomic scope" value="Bacteria"/>
</dbReference>
<evidence type="ECO:0000313" key="11">
    <source>
        <dbReference type="Proteomes" id="UP000004947"/>
    </source>
</evidence>
<evidence type="ECO:0000313" key="10">
    <source>
        <dbReference type="EMBL" id="EDM29112.1"/>
    </source>
</evidence>
<keyword evidence="4 7" id="KW-0547">Nucleotide-binding</keyword>
<proteinExistence type="inferred from homology"/>
<evidence type="ECO:0000256" key="4">
    <source>
        <dbReference type="ARBA" id="ARBA00022741"/>
    </source>
</evidence>
<dbReference type="PANTHER" id="PTHR43671">
    <property type="entry name" value="SERINE/THREONINE-PROTEIN KINASE NEK"/>
    <property type="match status" value="1"/>
</dbReference>
<dbReference type="PROSITE" id="PS50011">
    <property type="entry name" value="PROTEIN_KINASE_DOM"/>
    <property type="match status" value="1"/>
</dbReference>
<dbReference type="InterPro" id="IPR008271">
    <property type="entry name" value="Ser/Thr_kinase_AS"/>
</dbReference>
<dbReference type="EC" id="2.7.11.1" evidence="2"/>
<dbReference type="Proteomes" id="UP000004947">
    <property type="component" value="Unassembled WGS sequence"/>
</dbReference>
<keyword evidence="5 10" id="KW-0418">Kinase</keyword>
<gene>
    <name evidence="10" type="ORF">LNTAR_14887</name>
</gene>
<evidence type="ECO:0000256" key="7">
    <source>
        <dbReference type="PROSITE-ProRule" id="PRU10141"/>
    </source>
</evidence>
<dbReference type="GO" id="GO:0004674">
    <property type="term" value="F:protein serine/threonine kinase activity"/>
    <property type="evidence" value="ECO:0007669"/>
    <property type="project" value="UniProtKB-KW"/>
</dbReference>
<keyword evidence="3" id="KW-0808">Transferase</keyword>
<dbReference type="Pfam" id="PF00069">
    <property type="entry name" value="Pkinase"/>
    <property type="match status" value="1"/>
</dbReference>
<evidence type="ECO:0000256" key="2">
    <source>
        <dbReference type="ARBA" id="ARBA00012513"/>
    </source>
</evidence>
<dbReference type="Gene3D" id="1.10.510.10">
    <property type="entry name" value="Transferase(Phosphotransferase) domain 1"/>
    <property type="match status" value="1"/>
</dbReference>
<evidence type="ECO:0000259" key="9">
    <source>
        <dbReference type="PROSITE" id="PS50011"/>
    </source>
</evidence>
<name>A6DHM9_9BACT</name>
<dbReference type="PANTHER" id="PTHR43671:SF13">
    <property type="entry name" value="SERINE_THREONINE-PROTEIN KINASE NEK2"/>
    <property type="match status" value="1"/>
</dbReference>
<feature type="binding site" evidence="7">
    <location>
        <position position="51"/>
    </location>
    <ligand>
        <name>ATP</name>
        <dbReference type="ChEBI" id="CHEBI:30616"/>
    </ligand>
</feature>
<sequence length="419" mass="47660">MFEQNQSTVGSTQLPKHLQDRYKVMRTLGQGGYGVVYLVQDMMIGRLAAMKLLKKASSEGDAVFDHFKQEARIAGQLDHENIVVIFNAEYEDNYAFIVMEYLSEGNLASMINEKGQYPPQEAMLIVQGILDGLSAAHRMRVVHRDIKPENILFDPKGRPKISDFGVAHLPKEEGGVLSKEEFMPVGTPCYMSPEQLAGKEDIDSRADLYSCGAILYEMLTGQKLYDIPRDTRLDDILKIVDGCDYKKLSTFNIEYPEGLVEFVEKLLAVDREGRYQSSMAALNDLNELLDKIEKEKETTAFPDRIVTSPTDLLEDVMRILLQDGIMAPAERREINKRADRLRVSKEKTREIEEKIRKEMGLPSLDSLEAYESTYQLMGGDWDSMSHQEKEFLKKTSESLGLQDIERQMIEKDSAESRDS</sequence>
<feature type="region of interest" description="Disordered" evidence="8">
    <location>
        <begin position="395"/>
        <end position="419"/>
    </location>
</feature>
<dbReference type="EMBL" id="ABCK01000003">
    <property type="protein sequence ID" value="EDM29112.1"/>
    <property type="molecule type" value="Genomic_DNA"/>
</dbReference>
<dbReference type="InterPro" id="IPR050660">
    <property type="entry name" value="NEK_Ser/Thr_kinase"/>
</dbReference>
<comment type="similarity">
    <text evidence="1">Belongs to the protein kinase superfamily. NEK Ser/Thr protein kinase family. NIMA subfamily.</text>
</comment>
<dbReference type="PROSITE" id="PS00107">
    <property type="entry name" value="PROTEIN_KINASE_ATP"/>
    <property type="match status" value="1"/>
</dbReference>
<protein>
    <recommendedName>
        <fullName evidence="2">non-specific serine/threonine protein kinase</fullName>
        <ecNumber evidence="2">2.7.11.1</ecNumber>
    </recommendedName>
</protein>
<feature type="domain" description="Protein kinase" evidence="9">
    <location>
        <begin position="22"/>
        <end position="289"/>
    </location>
</feature>
<dbReference type="GO" id="GO:0005524">
    <property type="term" value="F:ATP binding"/>
    <property type="evidence" value="ECO:0007669"/>
    <property type="project" value="UniProtKB-UniRule"/>
</dbReference>
<dbReference type="SMART" id="SM00220">
    <property type="entry name" value="S_TKc"/>
    <property type="match status" value="1"/>
</dbReference>
<accession>A6DHM9</accession>
<keyword evidence="11" id="KW-1185">Reference proteome</keyword>